<proteinExistence type="predicted"/>
<dbReference type="OrthoDB" id="9799092at2"/>
<name>A0A5M4FKH6_9ACTN</name>
<keyword evidence="5" id="KW-1185">Reference proteome</keyword>
<dbReference type="SUPFAM" id="SSF55729">
    <property type="entry name" value="Acyl-CoA N-acyltransferases (Nat)"/>
    <property type="match status" value="1"/>
</dbReference>
<dbReference type="InterPro" id="IPR000182">
    <property type="entry name" value="GNAT_dom"/>
</dbReference>
<dbReference type="Proteomes" id="UP000380867">
    <property type="component" value="Unassembled WGS sequence"/>
</dbReference>
<dbReference type="GO" id="GO:0016747">
    <property type="term" value="F:acyltransferase activity, transferring groups other than amino-acyl groups"/>
    <property type="evidence" value="ECO:0007669"/>
    <property type="project" value="InterPro"/>
</dbReference>
<dbReference type="CDD" id="cd04301">
    <property type="entry name" value="NAT_SF"/>
    <property type="match status" value="1"/>
</dbReference>
<reference evidence="4" key="1">
    <citation type="submission" date="2019-09" db="EMBL/GenBank/DDBJ databases">
        <authorList>
            <person name="Li J."/>
        </authorList>
    </citation>
    <scope>NUCLEOTIDE SEQUENCE [LARGE SCALE GENOMIC DNA]</scope>
    <source>
        <strain evidence="4">JCM 14732</strain>
    </source>
</reference>
<evidence type="ECO:0000259" key="3">
    <source>
        <dbReference type="PROSITE" id="PS51186"/>
    </source>
</evidence>
<gene>
    <name evidence="4" type="ORF">ESP70_001815</name>
</gene>
<evidence type="ECO:0000313" key="5">
    <source>
        <dbReference type="Proteomes" id="UP000380867"/>
    </source>
</evidence>
<accession>A0A5M4FKH6</accession>
<evidence type="ECO:0000313" key="4">
    <source>
        <dbReference type="EMBL" id="KAA1400442.1"/>
    </source>
</evidence>
<sequence length="114" mass="12616">MWTGANDTEERWRARLADGPCFIAYDDERPVGMVAGRVVGGAAELISMWVAPEARRRGIGRTLIERVVAWADGRPLSLRVMDGNAPAVTAYERQGFVLQDDIDGEGCRRMLRPA</sequence>
<organism evidence="4 5">
    <name type="scientific">Aeromicrobium ginsengisoli</name>
    <dbReference type="NCBI Taxonomy" id="363867"/>
    <lineage>
        <taxon>Bacteria</taxon>
        <taxon>Bacillati</taxon>
        <taxon>Actinomycetota</taxon>
        <taxon>Actinomycetes</taxon>
        <taxon>Propionibacteriales</taxon>
        <taxon>Nocardioidaceae</taxon>
        <taxon>Aeromicrobium</taxon>
    </lineage>
</organism>
<dbReference type="PROSITE" id="PS51186">
    <property type="entry name" value="GNAT"/>
    <property type="match status" value="1"/>
</dbReference>
<dbReference type="Gene3D" id="3.40.630.30">
    <property type="match status" value="1"/>
</dbReference>
<comment type="caution">
    <text evidence="4">The sequence shown here is derived from an EMBL/GenBank/DDBJ whole genome shotgun (WGS) entry which is preliminary data.</text>
</comment>
<keyword evidence="2" id="KW-0012">Acyltransferase</keyword>
<dbReference type="InterPro" id="IPR016181">
    <property type="entry name" value="Acyl_CoA_acyltransferase"/>
</dbReference>
<protein>
    <submittedName>
        <fullName evidence="4">GNAT family N-acetyltransferase</fullName>
    </submittedName>
</protein>
<evidence type="ECO:0000256" key="1">
    <source>
        <dbReference type="ARBA" id="ARBA00022679"/>
    </source>
</evidence>
<dbReference type="Pfam" id="PF00583">
    <property type="entry name" value="Acetyltransf_1"/>
    <property type="match status" value="1"/>
</dbReference>
<dbReference type="AlphaFoldDB" id="A0A5M4FKH6"/>
<keyword evidence="1" id="KW-0808">Transferase</keyword>
<dbReference type="EMBL" id="SDPQ02000001">
    <property type="protein sequence ID" value="KAA1400442.1"/>
    <property type="molecule type" value="Genomic_DNA"/>
</dbReference>
<evidence type="ECO:0000256" key="2">
    <source>
        <dbReference type="ARBA" id="ARBA00023315"/>
    </source>
</evidence>
<dbReference type="PANTHER" id="PTHR43877:SF2">
    <property type="entry name" value="AMINOALKYLPHOSPHONATE N-ACETYLTRANSFERASE-RELATED"/>
    <property type="match status" value="1"/>
</dbReference>
<dbReference type="InterPro" id="IPR050832">
    <property type="entry name" value="Bact_Acetyltransf"/>
</dbReference>
<feature type="domain" description="N-acetyltransferase" evidence="3">
    <location>
        <begin position="1"/>
        <end position="114"/>
    </location>
</feature>
<dbReference type="PANTHER" id="PTHR43877">
    <property type="entry name" value="AMINOALKYLPHOSPHONATE N-ACETYLTRANSFERASE-RELATED-RELATED"/>
    <property type="match status" value="1"/>
</dbReference>